<sequence length="499" mass="55462">MRCERRVWLDGRSAQPPQTAPTADARARMTLRANHKCHILAAIEGVEDFSELPWNERVTQTRLAMQRGAAMISGAALEAPIGGRLLHGAPDLLQRQTTAASGAWIYEPIAIVLHTRPTRWERLLLDSWRWLVRQTQGWDHDPPGELWLGANGYRPVCIKRQTASLAAFTAQIRRAIAIAAGEAPPIWFDSDHCPFCPWRTSCDAAAHDTHDIALIPRLSRRQGSALRRLGIHRIDQVITLDPATMTTLPDHSSATEARLRRQAQALLTDQPLPVSAAIPSLPQVRLFLDIESDPQTREPWAFGLAGAPGDRFVIVVEPLVAGSDVRLNGIPVIGVHSAHEGWQRVLHAVRATGGALAHWGEAERLMLEQSADPHTYQELIPLMIDAQRELYKRVVLPTPRQSDQRGGGLKAAARWLGWRWSPGADHWTLAWEAYRQWRAQPSPANVFDRLTPAIVYLATDVEALAAVWRWLDAFVASINATSAPQDGHADRDTATNREC</sequence>
<reference evidence="1 2" key="1">
    <citation type="submission" date="2007-08" db="EMBL/GenBank/DDBJ databases">
        <title>Complete sequence of Roseiflexus castenholzii DSM 13941.</title>
        <authorList>
            <consortium name="US DOE Joint Genome Institute"/>
            <person name="Copeland A."/>
            <person name="Lucas S."/>
            <person name="Lapidus A."/>
            <person name="Barry K."/>
            <person name="Glavina del Rio T."/>
            <person name="Dalin E."/>
            <person name="Tice H."/>
            <person name="Pitluck S."/>
            <person name="Thompson L.S."/>
            <person name="Brettin T."/>
            <person name="Bruce D."/>
            <person name="Detter J.C."/>
            <person name="Han C."/>
            <person name="Tapia R."/>
            <person name="Schmutz J."/>
            <person name="Larimer F."/>
            <person name="Land M."/>
            <person name="Hauser L."/>
            <person name="Kyrpides N."/>
            <person name="Mikhailova N."/>
            <person name="Bryant D.A."/>
            <person name="Hanada S."/>
            <person name="Tsukatani Y."/>
            <person name="Richardson P."/>
        </authorList>
    </citation>
    <scope>NUCLEOTIDE SEQUENCE [LARGE SCALE GENOMIC DNA]</scope>
    <source>
        <strain evidence="2">DSM 13941 / HLO8</strain>
    </source>
</reference>
<dbReference type="AlphaFoldDB" id="A7NQR5"/>
<evidence type="ECO:0000313" key="1">
    <source>
        <dbReference type="EMBL" id="ABU59911.1"/>
    </source>
</evidence>
<dbReference type="OrthoDB" id="9757917at2"/>
<dbReference type="STRING" id="383372.Rcas_3875"/>
<dbReference type="eggNOG" id="COG2251">
    <property type="taxonomic scope" value="Bacteria"/>
</dbReference>
<dbReference type="EMBL" id="CP000804">
    <property type="protein sequence ID" value="ABU59911.1"/>
    <property type="molecule type" value="Genomic_DNA"/>
</dbReference>
<name>A7NQR5_ROSCS</name>
<keyword evidence="2" id="KW-1185">Reference proteome</keyword>
<proteinExistence type="predicted"/>
<gene>
    <name evidence="1" type="ordered locus">Rcas_3875</name>
</gene>
<dbReference type="KEGG" id="rca:Rcas_3875"/>
<dbReference type="Proteomes" id="UP000000263">
    <property type="component" value="Chromosome"/>
</dbReference>
<dbReference type="HOGENOM" id="CLU_517663_0_0_0"/>
<evidence type="ECO:0000313" key="2">
    <source>
        <dbReference type="Proteomes" id="UP000000263"/>
    </source>
</evidence>
<accession>A7NQR5</accession>
<dbReference type="NCBIfam" id="TIGR03491">
    <property type="entry name" value="TM0106 family RecB-like putative nuclease"/>
    <property type="match status" value="1"/>
</dbReference>
<organism evidence="1 2">
    <name type="scientific">Roseiflexus castenholzii (strain DSM 13941 / HLO8)</name>
    <dbReference type="NCBI Taxonomy" id="383372"/>
    <lineage>
        <taxon>Bacteria</taxon>
        <taxon>Bacillati</taxon>
        <taxon>Chloroflexota</taxon>
        <taxon>Chloroflexia</taxon>
        <taxon>Chloroflexales</taxon>
        <taxon>Roseiflexineae</taxon>
        <taxon>Roseiflexaceae</taxon>
        <taxon>Roseiflexus</taxon>
    </lineage>
</organism>
<protein>
    <submittedName>
        <fullName evidence="1">Nuclease (RecB family)-like protein</fullName>
    </submittedName>
</protein>
<dbReference type="InterPro" id="IPR019993">
    <property type="entry name" value="RecB_nuclease_TM0106_put"/>
</dbReference>